<dbReference type="InParanoid" id="A0A3N4M2S3"/>
<evidence type="ECO:0000256" key="1">
    <source>
        <dbReference type="ARBA" id="ARBA00009183"/>
    </source>
</evidence>
<keyword evidence="8" id="KW-1185">Reference proteome</keyword>
<dbReference type="EMBL" id="ML121527">
    <property type="protein sequence ID" value="RPB29350.1"/>
    <property type="molecule type" value="Genomic_DNA"/>
</dbReference>
<dbReference type="GO" id="GO:0004499">
    <property type="term" value="F:N,N-dimethylaniline monooxygenase activity"/>
    <property type="evidence" value="ECO:0007669"/>
    <property type="project" value="InterPro"/>
</dbReference>
<dbReference type="PANTHER" id="PTHR23023">
    <property type="entry name" value="DIMETHYLANILINE MONOOXYGENASE"/>
    <property type="match status" value="1"/>
</dbReference>
<evidence type="ECO:0000256" key="4">
    <source>
        <dbReference type="ARBA" id="ARBA00023002"/>
    </source>
</evidence>
<evidence type="ECO:0000313" key="7">
    <source>
        <dbReference type="EMBL" id="RPB29350.1"/>
    </source>
</evidence>
<dbReference type="Gene3D" id="3.50.50.60">
    <property type="entry name" value="FAD/NAD(P)-binding domain"/>
    <property type="match status" value="3"/>
</dbReference>
<organism evidence="7 8">
    <name type="scientific">Terfezia boudieri ATCC MYA-4762</name>
    <dbReference type="NCBI Taxonomy" id="1051890"/>
    <lineage>
        <taxon>Eukaryota</taxon>
        <taxon>Fungi</taxon>
        <taxon>Dikarya</taxon>
        <taxon>Ascomycota</taxon>
        <taxon>Pezizomycotina</taxon>
        <taxon>Pezizomycetes</taxon>
        <taxon>Pezizales</taxon>
        <taxon>Pezizaceae</taxon>
        <taxon>Terfezia</taxon>
    </lineage>
</organism>
<reference evidence="7 8" key="1">
    <citation type="journal article" date="2018" name="Nat. Ecol. Evol.">
        <title>Pezizomycetes genomes reveal the molecular basis of ectomycorrhizal truffle lifestyle.</title>
        <authorList>
            <person name="Murat C."/>
            <person name="Payen T."/>
            <person name="Noel B."/>
            <person name="Kuo A."/>
            <person name="Morin E."/>
            <person name="Chen J."/>
            <person name="Kohler A."/>
            <person name="Krizsan K."/>
            <person name="Balestrini R."/>
            <person name="Da Silva C."/>
            <person name="Montanini B."/>
            <person name="Hainaut M."/>
            <person name="Levati E."/>
            <person name="Barry K.W."/>
            <person name="Belfiori B."/>
            <person name="Cichocki N."/>
            <person name="Clum A."/>
            <person name="Dockter R.B."/>
            <person name="Fauchery L."/>
            <person name="Guy J."/>
            <person name="Iotti M."/>
            <person name="Le Tacon F."/>
            <person name="Lindquist E.A."/>
            <person name="Lipzen A."/>
            <person name="Malagnac F."/>
            <person name="Mello A."/>
            <person name="Molinier V."/>
            <person name="Miyauchi S."/>
            <person name="Poulain J."/>
            <person name="Riccioni C."/>
            <person name="Rubini A."/>
            <person name="Sitrit Y."/>
            <person name="Splivallo R."/>
            <person name="Traeger S."/>
            <person name="Wang M."/>
            <person name="Zifcakova L."/>
            <person name="Wipf D."/>
            <person name="Zambonelli A."/>
            <person name="Paolocci F."/>
            <person name="Nowrousian M."/>
            <person name="Ottonello S."/>
            <person name="Baldrian P."/>
            <person name="Spatafora J.W."/>
            <person name="Henrissat B."/>
            <person name="Nagy L.G."/>
            <person name="Aury J.M."/>
            <person name="Wincker P."/>
            <person name="Grigoriev I.V."/>
            <person name="Bonfante P."/>
            <person name="Martin F.M."/>
        </authorList>
    </citation>
    <scope>NUCLEOTIDE SEQUENCE [LARGE SCALE GENOMIC DNA]</scope>
    <source>
        <strain evidence="7 8">ATCC MYA-4762</strain>
    </source>
</reference>
<dbReference type="InterPro" id="IPR038732">
    <property type="entry name" value="HpyO/CreE_NAD-binding"/>
</dbReference>
<dbReference type="STRING" id="1051890.A0A3N4M2S3"/>
<dbReference type="Proteomes" id="UP000267821">
    <property type="component" value="Unassembled WGS sequence"/>
</dbReference>
<gene>
    <name evidence="7" type="ORF">L211DRAFT_844349</name>
</gene>
<evidence type="ECO:0000259" key="6">
    <source>
        <dbReference type="Pfam" id="PF13454"/>
    </source>
</evidence>
<dbReference type="Pfam" id="PF13454">
    <property type="entry name" value="NAD_binding_9"/>
    <property type="match status" value="1"/>
</dbReference>
<dbReference type="GO" id="GO:0050660">
    <property type="term" value="F:flavin adenine dinucleotide binding"/>
    <property type="evidence" value="ECO:0007669"/>
    <property type="project" value="InterPro"/>
</dbReference>
<comment type="similarity">
    <text evidence="1">Belongs to the FMO family.</text>
</comment>
<evidence type="ECO:0000256" key="5">
    <source>
        <dbReference type="SAM" id="MobiDB-lite"/>
    </source>
</evidence>
<proteinExistence type="inferred from homology"/>
<dbReference type="OrthoDB" id="66881at2759"/>
<evidence type="ECO:0000256" key="3">
    <source>
        <dbReference type="ARBA" id="ARBA00022827"/>
    </source>
</evidence>
<evidence type="ECO:0000256" key="2">
    <source>
        <dbReference type="ARBA" id="ARBA00022630"/>
    </source>
</evidence>
<name>A0A3N4M2S3_9PEZI</name>
<dbReference type="AlphaFoldDB" id="A0A3N4M2S3"/>
<keyword evidence="2" id="KW-0285">Flavoprotein</keyword>
<feature type="domain" description="FAD-dependent urate hydroxylase HpyO/Asp monooxygenase CreE-like FAD/NAD(P)-binding" evidence="6">
    <location>
        <begin position="23"/>
        <end position="72"/>
    </location>
</feature>
<keyword evidence="4" id="KW-0560">Oxidoreductase</keyword>
<dbReference type="InterPro" id="IPR050346">
    <property type="entry name" value="FMO-like"/>
</dbReference>
<dbReference type="SUPFAM" id="SSF51905">
    <property type="entry name" value="FAD/NAD(P)-binding domain"/>
    <property type="match status" value="1"/>
</dbReference>
<dbReference type="FunCoup" id="A0A3N4M2S3">
    <property type="interactions" value="621"/>
</dbReference>
<dbReference type="InterPro" id="IPR020946">
    <property type="entry name" value="Flavin_mOase-like"/>
</dbReference>
<sequence>MPTAQPPTTTFPHRSIPKITRIAILGGGPSGIAALARLLKFRPTHFPTIDLFEQRNDVGGIWNYTDETSPLVQYHGEDAEPRLLLPLDDSRGRLAREEGDIPVLVRGQGKHGEKERQEWEEEEWVFPSPIYPSLTANLPKQLMEWGDWPFGREVDMFPGHREILQYVKGYFRRLGVREVRRGGRGTGMPAYRDGDDGTGDKREEREEAEHKHDGVTAWFGKVVREVEKVPVEGREGGEWRVVVGNVDVNVGGDKSDDSNKGEGEERYYDAIVIASGRYTVPYIPDLPGLKEWVLAGKGKRSVEHSREFREVEEKYKGKRILLVGSSISANDILRLLLPLAPSLPIYQSMRSPTLPKSNEILPVPTISHLDPITGDIHLHAATSTRYCTIDPLTSEILPPAPAPASTAITTLSSIDLILFCTGYLLTAPFLPTTHYSAPSPRGTHIPHLLLHCLSSADPTLARLGLPYRVSPWSIAAGQAGVLGRLWSRNLALEEIEAVDQEMGREMGREMEVDVKWEGREWGRKVEGPGRERGAWTHLLTPPRDFLFLERLAGLSKLADGRDEGRDGAEVRRWVGDYDDWSMYLRRVRMLLGEVSERYNKAVAEGRTIRELEEIGLGWEEVMRESKSGGGGGEEAEVEVQVEVKGDGAVI</sequence>
<feature type="compositionally biased region" description="Basic and acidic residues" evidence="5">
    <location>
        <begin position="192"/>
        <end position="210"/>
    </location>
</feature>
<dbReference type="InterPro" id="IPR036188">
    <property type="entry name" value="FAD/NAD-bd_sf"/>
</dbReference>
<evidence type="ECO:0000313" key="8">
    <source>
        <dbReference type="Proteomes" id="UP000267821"/>
    </source>
</evidence>
<dbReference type="Pfam" id="PF00743">
    <property type="entry name" value="FMO-like"/>
    <property type="match status" value="1"/>
</dbReference>
<accession>A0A3N4M2S3</accession>
<dbReference type="GO" id="GO:0050661">
    <property type="term" value="F:NADP binding"/>
    <property type="evidence" value="ECO:0007669"/>
    <property type="project" value="InterPro"/>
</dbReference>
<feature type="region of interest" description="Disordered" evidence="5">
    <location>
        <begin position="183"/>
        <end position="210"/>
    </location>
</feature>
<keyword evidence="3" id="KW-0274">FAD</keyword>
<protein>
    <submittedName>
        <fullName evidence="7">FAD/NAD(P)-binding domain-containing protein</fullName>
    </submittedName>
</protein>